<organism evidence="2 3">
    <name type="scientific">Jejuia pallidilutea</name>
    <dbReference type="NCBI Taxonomy" id="504487"/>
    <lineage>
        <taxon>Bacteria</taxon>
        <taxon>Pseudomonadati</taxon>
        <taxon>Bacteroidota</taxon>
        <taxon>Flavobacteriia</taxon>
        <taxon>Flavobacteriales</taxon>
        <taxon>Flavobacteriaceae</taxon>
        <taxon>Jejuia</taxon>
    </lineage>
</organism>
<dbReference type="Pfam" id="PF18919">
    <property type="entry name" value="DUF5670"/>
    <property type="match status" value="1"/>
</dbReference>
<reference evidence="2 3" key="1">
    <citation type="journal article" date="2014" name="Genome Announc.">
        <title>Draft Genome Sequence of Marine Flavobacterium Jejuia pallidilutea Strain 11shimoA1 and Pigmentation Mutants.</title>
        <authorList>
            <person name="Takatani N."/>
            <person name="Nakanishi M."/>
            <person name="Meirelles P."/>
            <person name="Mino S."/>
            <person name="Suda W."/>
            <person name="Oshima K."/>
            <person name="Hattori M."/>
            <person name="Ohkuma M."/>
            <person name="Hosokawa M."/>
            <person name="Miyashita K."/>
            <person name="Thompson F.L."/>
            <person name="Niwa A."/>
            <person name="Sawabe T."/>
            <person name="Sawabe T."/>
        </authorList>
    </citation>
    <scope>NUCLEOTIDE SEQUENCE [LARGE SCALE GENOMIC DNA]</scope>
    <source>
        <strain evidence="3">JCM19302</strain>
    </source>
</reference>
<keyword evidence="1" id="KW-0472">Membrane</keyword>
<dbReference type="InterPro" id="IPR043727">
    <property type="entry name" value="Lmo0937-like"/>
</dbReference>
<accession>A0A090W6Y0</accession>
<sequence length="43" mass="4862">MLCLIGWVIGFFFYELGLLIHLLLVLAAIIAIVKVLSIKNDFK</sequence>
<protein>
    <recommendedName>
        <fullName evidence="4">Lmo0937 family membrane protein</fullName>
    </recommendedName>
</protein>
<keyword evidence="1" id="KW-1133">Transmembrane helix</keyword>
<evidence type="ECO:0000256" key="1">
    <source>
        <dbReference type="SAM" id="Phobius"/>
    </source>
</evidence>
<name>A0A090W6Y0_9FLAO</name>
<dbReference type="Proteomes" id="UP000029646">
    <property type="component" value="Unassembled WGS sequence"/>
</dbReference>
<gene>
    <name evidence="2" type="ORF">JCM19302_1352</name>
</gene>
<dbReference type="AlphaFoldDB" id="A0A090W6Y0"/>
<dbReference type="NCBIfam" id="NF033488">
    <property type="entry name" value="lmo0937_fam_TM"/>
    <property type="match status" value="1"/>
</dbReference>
<feature type="transmembrane region" description="Helical" evidence="1">
    <location>
        <begin position="12"/>
        <end position="36"/>
    </location>
</feature>
<proteinExistence type="predicted"/>
<dbReference type="EMBL" id="BBNS01000031">
    <property type="protein sequence ID" value="GAL72775.1"/>
    <property type="molecule type" value="Genomic_DNA"/>
</dbReference>
<comment type="caution">
    <text evidence="2">The sequence shown here is derived from an EMBL/GenBank/DDBJ whole genome shotgun (WGS) entry which is preliminary data.</text>
</comment>
<evidence type="ECO:0000313" key="3">
    <source>
        <dbReference type="Proteomes" id="UP000029646"/>
    </source>
</evidence>
<keyword evidence="1" id="KW-0812">Transmembrane</keyword>
<evidence type="ECO:0000313" key="2">
    <source>
        <dbReference type="EMBL" id="GAL72775.1"/>
    </source>
</evidence>
<evidence type="ECO:0008006" key="4">
    <source>
        <dbReference type="Google" id="ProtNLM"/>
    </source>
</evidence>